<dbReference type="InterPro" id="IPR009030">
    <property type="entry name" value="Growth_fac_rcpt_cys_sf"/>
</dbReference>
<dbReference type="GO" id="GO:0001558">
    <property type="term" value="P:regulation of cell growth"/>
    <property type="evidence" value="ECO:0007669"/>
    <property type="project" value="InterPro"/>
</dbReference>
<sequence length="93" mass="10171">MFRFIILLCIVGSIYSLSCPCLFDERYKNNCKTPENCSAGITRDACGCCDVCARGEGESCGGPWFLSGRCGKGLKCDRGNTYVDSIGVCRYEI</sequence>
<dbReference type="EMBL" id="GBXR01000027">
    <property type="protein sequence ID" value="JAG85199.1"/>
    <property type="molecule type" value="mRNA"/>
</dbReference>
<dbReference type="SMART" id="SM00121">
    <property type="entry name" value="IB"/>
    <property type="match status" value="1"/>
</dbReference>
<evidence type="ECO:0000256" key="5">
    <source>
        <dbReference type="SAM" id="SignalP"/>
    </source>
</evidence>
<keyword evidence="3 5" id="KW-0732">Signal</keyword>
<reference evidence="7" key="2">
    <citation type="submission" date="2015-01" db="EMBL/GenBank/DDBJ databases">
        <authorList>
            <person name="Oliveira U.C."/>
            <person name="Junqueira-Azevedo I.L.M."/>
        </authorList>
    </citation>
    <scope>NUCLEOTIDE SEQUENCE</scope>
</reference>
<feature type="domain" description="IGFBP N-terminal" evidence="6">
    <location>
        <begin position="15"/>
        <end position="92"/>
    </location>
</feature>
<dbReference type="SUPFAM" id="SSF57184">
    <property type="entry name" value="Growth factor receptor domain"/>
    <property type="match status" value="1"/>
</dbReference>
<comment type="subcellular location">
    <subcellularLocation>
        <location evidence="1">Secreted</location>
    </subcellularLocation>
</comment>
<accession>A0A0C9RPB1</accession>
<evidence type="ECO:0000256" key="4">
    <source>
        <dbReference type="ARBA" id="ARBA00023157"/>
    </source>
</evidence>
<dbReference type="PANTHER" id="PTHR14186">
    <property type="entry name" value="INSULIN-LIKE GROWTH FACTOR BINDING PROTEIN-RELATED"/>
    <property type="match status" value="1"/>
</dbReference>
<protein>
    <submittedName>
        <fullName evidence="7">TSA: Tityus bahiensis Tbah01400 mRNA sequence</fullName>
    </submittedName>
</protein>
<dbReference type="PANTHER" id="PTHR14186:SF19">
    <property type="entry name" value="INSULIN-LIKE GROWTH FACTOR-BINDING PROTEIN 7"/>
    <property type="match status" value="1"/>
</dbReference>
<evidence type="ECO:0000256" key="1">
    <source>
        <dbReference type="ARBA" id="ARBA00004613"/>
    </source>
</evidence>
<organism evidence="7">
    <name type="scientific">Tityus bahiensis</name>
    <name type="common">Brazilian scorpion</name>
    <dbReference type="NCBI Taxonomy" id="50343"/>
    <lineage>
        <taxon>Eukaryota</taxon>
        <taxon>Metazoa</taxon>
        <taxon>Ecdysozoa</taxon>
        <taxon>Arthropoda</taxon>
        <taxon>Chelicerata</taxon>
        <taxon>Arachnida</taxon>
        <taxon>Scorpiones</taxon>
        <taxon>Buthida</taxon>
        <taxon>Buthoidea</taxon>
        <taxon>Buthidae</taxon>
        <taxon>Tityus</taxon>
    </lineage>
</organism>
<dbReference type="AlphaFoldDB" id="A0A0C9RPB1"/>
<feature type="chain" id="PRO_5002212310" evidence="5">
    <location>
        <begin position="17"/>
        <end position="93"/>
    </location>
</feature>
<evidence type="ECO:0000313" key="7">
    <source>
        <dbReference type="EMBL" id="JAG85199.1"/>
    </source>
</evidence>
<keyword evidence="2" id="KW-0964">Secreted</keyword>
<dbReference type="InterPro" id="IPR000867">
    <property type="entry name" value="IGFBP-like"/>
</dbReference>
<proteinExistence type="evidence at transcript level"/>
<evidence type="ECO:0000256" key="2">
    <source>
        <dbReference type="ARBA" id="ARBA00022525"/>
    </source>
</evidence>
<dbReference type="GO" id="GO:0005576">
    <property type="term" value="C:extracellular region"/>
    <property type="evidence" value="ECO:0007669"/>
    <property type="project" value="UniProtKB-SubCell"/>
</dbReference>
<dbReference type="InterPro" id="IPR011390">
    <property type="entry name" value="IGFBP_rP_mac25"/>
</dbReference>
<dbReference type="Pfam" id="PF00219">
    <property type="entry name" value="IGFBP"/>
    <property type="match status" value="1"/>
</dbReference>
<dbReference type="GO" id="GO:0005520">
    <property type="term" value="F:insulin-like growth factor binding"/>
    <property type="evidence" value="ECO:0007669"/>
    <property type="project" value="InterPro"/>
</dbReference>
<evidence type="ECO:0000259" key="6">
    <source>
        <dbReference type="PROSITE" id="PS51323"/>
    </source>
</evidence>
<keyword evidence="4" id="KW-1015">Disulfide bond</keyword>
<name>A0A0C9RPB1_TITBA</name>
<evidence type="ECO:0000256" key="3">
    <source>
        <dbReference type="ARBA" id="ARBA00022729"/>
    </source>
</evidence>
<dbReference type="Gene3D" id="4.10.40.20">
    <property type="match status" value="1"/>
</dbReference>
<dbReference type="GO" id="GO:0009966">
    <property type="term" value="P:regulation of signal transduction"/>
    <property type="evidence" value="ECO:0007669"/>
    <property type="project" value="TreeGrafter"/>
</dbReference>
<feature type="signal peptide" evidence="5">
    <location>
        <begin position="1"/>
        <end position="16"/>
    </location>
</feature>
<reference evidence="7" key="1">
    <citation type="journal article" date="2015" name="Toxicon">
        <title>The transcriptome recipe for the venom cocktail of Tityus bahiensis scorpion.</title>
        <authorList>
            <person name="de Oliveira U.C."/>
            <person name="Candido D.M."/>
            <person name="Coronado Dorce V.A."/>
            <person name="Junqueira-de-Azevedo Ide L."/>
        </authorList>
    </citation>
    <scope>NUCLEOTIDE SEQUENCE</scope>
</reference>
<dbReference type="PROSITE" id="PS51323">
    <property type="entry name" value="IGFBP_N_2"/>
    <property type="match status" value="1"/>
</dbReference>